<dbReference type="RefSeq" id="WP_046169576.1">
    <property type="nucleotide sequence ID" value="NZ_LAPV01000037.1"/>
</dbReference>
<dbReference type="Proteomes" id="UP000033519">
    <property type="component" value="Unassembled WGS sequence"/>
</dbReference>
<proteinExistence type="predicted"/>
<evidence type="ECO:0000313" key="2">
    <source>
        <dbReference type="EMBL" id="KKC34374.1"/>
    </source>
</evidence>
<evidence type="ECO:0000313" key="3">
    <source>
        <dbReference type="Proteomes" id="UP000033519"/>
    </source>
</evidence>
<name>A0ABR5E2D7_9HYPH</name>
<dbReference type="EMBL" id="LAPV01000037">
    <property type="protein sequence ID" value="KKC34374.1"/>
    <property type="molecule type" value="Genomic_DNA"/>
</dbReference>
<feature type="domain" description="WYL" evidence="1">
    <location>
        <begin position="20"/>
        <end position="49"/>
    </location>
</feature>
<evidence type="ECO:0000259" key="1">
    <source>
        <dbReference type="Pfam" id="PF13280"/>
    </source>
</evidence>
<accession>A0ABR5E2D7</accession>
<sequence length="76" mass="9117">MYGDNDRLANFCRADEVQFLYYKLPVWYVLAWDRMRDGVRFFRIYRIRHFSFEAAKFQLGRPAAFLSAGETDVKPL</sequence>
<dbReference type="InterPro" id="IPR026881">
    <property type="entry name" value="WYL_dom"/>
</dbReference>
<dbReference type="Pfam" id="PF13280">
    <property type="entry name" value="WYL"/>
    <property type="match status" value="1"/>
</dbReference>
<protein>
    <recommendedName>
        <fullName evidence="1">WYL domain-containing protein</fullName>
    </recommendedName>
</protein>
<gene>
    <name evidence="2" type="ORF">WH91_03195</name>
</gene>
<reference evidence="2 3" key="1">
    <citation type="submission" date="2015-03" db="EMBL/GenBank/DDBJ databases">
        <authorList>
            <person name="Lepp D."/>
            <person name="Hassan Y.I."/>
            <person name="Li X.-Z."/>
            <person name="Zhou T."/>
        </authorList>
    </citation>
    <scope>NUCLEOTIDE SEQUENCE [LARGE SCALE GENOMIC DNA]</scope>
    <source>
        <strain evidence="2 3">Cr7-05</strain>
    </source>
</reference>
<organism evidence="2 3">
    <name type="scientific">Devosia psychrophila</name>
    <dbReference type="NCBI Taxonomy" id="728005"/>
    <lineage>
        <taxon>Bacteria</taxon>
        <taxon>Pseudomonadati</taxon>
        <taxon>Pseudomonadota</taxon>
        <taxon>Alphaproteobacteria</taxon>
        <taxon>Hyphomicrobiales</taxon>
        <taxon>Devosiaceae</taxon>
        <taxon>Devosia</taxon>
    </lineage>
</organism>
<comment type="caution">
    <text evidence="2">The sequence shown here is derived from an EMBL/GenBank/DDBJ whole genome shotgun (WGS) entry which is preliminary data.</text>
</comment>
<keyword evidence="3" id="KW-1185">Reference proteome</keyword>